<name>A0A6P8C3X4_PUNGR</name>
<evidence type="ECO:0000256" key="2">
    <source>
        <dbReference type="ARBA" id="ARBA00022827"/>
    </source>
</evidence>
<gene>
    <name evidence="5" type="primary">LOC116193619</name>
</gene>
<dbReference type="SUPFAM" id="SSF51905">
    <property type="entry name" value="FAD/NAD(P)-binding domain"/>
    <property type="match status" value="2"/>
</dbReference>
<keyword evidence="1" id="KW-0285">Flavoprotein</keyword>
<proteinExistence type="predicted"/>
<dbReference type="Gene3D" id="3.50.50.60">
    <property type="entry name" value="FAD/NAD(P)-binding domain"/>
    <property type="match status" value="2"/>
</dbReference>
<evidence type="ECO:0000256" key="1">
    <source>
        <dbReference type="ARBA" id="ARBA00022630"/>
    </source>
</evidence>
<keyword evidence="4" id="KW-1185">Reference proteome</keyword>
<accession>A0A6P8C3X4</accession>
<sequence length="225" mass="25310">MECSSLDDSVAAELIKGKQITIIGSGKSAADIAAECADANGKTETLKHFLSDLMFHGLSILVQLSNGRLIGRYPEEKGSIILKKSSWFGFIEEGIILEGENWPIRTDVAILATGYNGDQKLVCMFESPIFQKHIARSPTSVVPLYRQTIHPRIPRHAIIGYAKTLSNLPLFKMRWRWLAQFLDPKFGLPSIKEMESRQTIHPRIPRLAIIGYSKTLSNLPLFEMW</sequence>
<reference evidence="5" key="2">
    <citation type="submission" date="2025-08" db="UniProtKB">
        <authorList>
            <consortium name="RefSeq"/>
        </authorList>
    </citation>
    <scope>IDENTIFICATION</scope>
    <source>
        <tissue evidence="5">Leaf</tissue>
    </source>
</reference>
<reference evidence="4" key="1">
    <citation type="journal article" date="2020" name="Plant Biotechnol. J.">
        <title>The pomegranate (Punica granatum L.) draft genome dissects genetic divergence between soft- and hard-seeded cultivars.</title>
        <authorList>
            <person name="Luo X."/>
            <person name="Li H."/>
            <person name="Wu Z."/>
            <person name="Yao W."/>
            <person name="Zhao P."/>
            <person name="Cao D."/>
            <person name="Yu H."/>
            <person name="Li K."/>
            <person name="Poudel K."/>
            <person name="Zhao D."/>
            <person name="Zhang F."/>
            <person name="Xia X."/>
            <person name="Chen L."/>
            <person name="Wang Q."/>
            <person name="Jing D."/>
            <person name="Cao S."/>
        </authorList>
    </citation>
    <scope>NUCLEOTIDE SEQUENCE [LARGE SCALE GENOMIC DNA]</scope>
    <source>
        <strain evidence="4">cv. Tunisia</strain>
    </source>
</reference>
<evidence type="ECO:0000256" key="3">
    <source>
        <dbReference type="ARBA" id="ARBA00023002"/>
    </source>
</evidence>
<dbReference type="PANTHER" id="PTHR23023">
    <property type="entry name" value="DIMETHYLANILINE MONOOXYGENASE"/>
    <property type="match status" value="1"/>
</dbReference>
<evidence type="ECO:0000313" key="5">
    <source>
        <dbReference type="RefSeq" id="XP_031378222.1"/>
    </source>
</evidence>
<dbReference type="RefSeq" id="XP_031378222.1">
    <property type="nucleotide sequence ID" value="XM_031522362.1"/>
</dbReference>
<evidence type="ECO:0000313" key="4">
    <source>
        <dbReference type="Proteomes" id="UP000515151"/>
    </source>
</evidence>
<dbReference type="GO" id="GO:0004497">
    <property type="term" value="F:monooxygenase activity"/>
    <property type="evidence" value="ECO:0007669"/>
    <property type="project" value="UniProtKB-KW"/>
</dbReference>
<dbReference type="InterPro" id="IPR036188">
    <property type="entry name" value="FAD/NAD-bd_sf"/>
</dbReference>
<dbReference type="AlphaFoldDB" id="A0A6P8C3X4"/>
<keyword evidence="3" id="KW-0560">Oxidoreductase</keyword>
<dbReference type="Proteomes" id="UP000515151">
    <property type="component" value="Chromosome 2"/>
</dbReference>
<dbReference type="GeneID" id="116193619"/>
<organism evidence="4 5">
    <name type="scientific">Punica granatum</name>
    <name type="common">Pomegranate</name>
    <dbReference type="NCBI Taxonomy" id="22663"/>
    <lineage>
        <taxon>Eukaryota</taxon>
        <taxon>Viridiplantae</taxon>
        <taxon>Streptophyta</taxon>
        <taxon>Embryophyta</taxon>
        <taxon>Tracheophyta</taxon>
        <taxon>Spermatophyta</taxon>
        <taxon>Magnoliopsida</taxon>
        <taxon>eudicotyledons</taxon>
        <taxon>Gunneridae</taxon>
        <taxon>Pentapetalae</taxon>
        <taxon>rosids</taxon>
        <taxon>malvids</taxon>
        <taxon>Myrtales</taxon>
        <taxon>Lythraceae</taxon>
        <taxon>Punica</taxon>
    </lineage>
</organism>
<dbReference type="InterPro" id="IPR050346">
    <property type="entry name" value="FMO-like"/>
</dbReference>
<keyword evidence="5" id="KW-0503">Monooxygenase</keyword>
<protein>
    <submittedName>
        <fullName evidence="5">Flavin-containing monooxygenase 2</fullName>
    </submittedName>
</protein>
<keyword evidence="2" id="KW-0274">FAD</keyword>
<dbReference type="OrthoDB" id="66881at2759"/>